<dbReference type="PATRIC" id="fig|1121318.3.peg.1604"/>
<dbReference type="EMBL" id="LHUR01000021">
    <property type="protein sequence ID" value="KOA20029.1"/>
    <property type="molecule type" value="Genomic_DNA"/>
</dbReference>
<evidence type="ECO:0000313" key="3">
    <source>
        <dbReference type="Proteomes" id="UP000037043"/>
    </source>
</evidence>
<protein>
    <recommendedName>
        <fullName evidence="1">Beta-lactamase class A catalytic domain-containing protein</fullName>
    </recommendedName>
</protein>
<dbReference type="GO" id="GO:0046677">
    <property type="term" value="P:response to antibiotic"/>
    <property type="evidence" value="ECO:0007669"/>
    <property type="project" value="InterPro"/>
</dbReference>
<evidence type="ECO:0000259" key="1">
    <source>
        <dbReference type="Pfam" id="PF13354"/>
    </source>
</evidence>
<dbReference type="PANTHER" id="PTHR35333:SF3">
    <property type="entry name" value="BETA-LACTAMASE-TYPE TRANSPEPTIDASE FOLD CONTAINING PROTEIN"/>
    <property type="match status" value="1"/>
</dbReference>
<dbReference type="RefSeq" id="WP_052221156.1">
    <property type="nucleotide sequence ID" value="NZ_LHUR01000021.1"/>
</dbReference>
<name>A0A0L6ZAM5_9CLOT</name>
<dbReference type="AlphaFoldDB" id="A0A0L6ZAM5"/>
<dbReference type="InterPro" id="IPR000871">
    <property type="entry name" value="Beta-lactam_class-A"/>
</dbReference>
<feature type="domain" description="Beta-lactamase class A catalytic" evidence="1">
    <location>
        <begin position="56"/>
        <end position="172"/>
    </location>
</feature>
<dbReference type="Gene3D" id="3.40.710.10">
    <property type="entry name" value="DD-peptidase/beta-lactamase superfamily"/>
    <property type="match status" value="1"/>
</dbReference>
<dbReference type="GO" id="GO:0030655">
    <property type="term" value="P:beta-lactam antibiotic catabolic process"/>
    <property type="evidence" value="ECO:0007669"/>
    <property type="project" value="InterPro"/>
</dbReference>
<gene>
    <name evidence="2" type="ORF">CLHOM_15940</name>
</gene>
<dbReference type="PANTHER" id="PTHR35333">
    <property type="entry name" value="BETA-LACTAMASE"/>
    <property type="match status" value="1"/>
</dbReference>
<accession>A0A0L6ZAM5</accession>
<evidence type="ECO:0000313" key="2">
    <source>
        <dbReference type="EMBL" id="KOA20029.1"/>
    </source>
</evidence>
<sequence>MKKSYWIMGGVLLVSVIAFFGIKLFGTPKPNAENVLKFIQNHPEKASLTIIHNDKVIADYNSKQMMPLASVVKIMVAVEYAEQAAARVINPDELVKLDELERYYLPKSDGGAQPEWVKSLKERKVVKDDSVSLEEVVKGMIEPSSNANTEYLMERLGLDNINDNISQLGLTQHEPLYPFVSSLLIPYELMKKYPDLPQKEKVTKAKEELKNMTAEQFRAMAADIHEKLKNDADGSYKKVAEIANWYDEEFDRMNSDRLIASTTSDYASLLMKINSRKFFSPAAQKYLEKVMETPMESPGNQALFEHLGFKGGSTSYIINTAAYATDKEGNRMEIALFTNNLEPQELQNLQANMNEFIKKIFIDPAFLAKVNEQLF</sequence>
<keyword evidence="3" id="KW-1185">Reference proteome</keyword>
<dbReference type="Proteomes" id="UP000037043">
    <property type="component" value="Unassembled WGS sequence"/>
</dbReference>
<dbReference type="InterPro" id="IPR045155">
    <property type="entry name" value="Beta-lactam_cat"/>
</dbReference>
<dbReference type="SUPFAM" id="SSF56601">
    <property type="entry name" value="beta-lactamase/transpeptidase-like"/>
    <property type="match status" value="1"/>
</dbReference>
<dbReference type="InterPro" id="IPR012338">
    <property type="entry name" value="Beta-lactam/transpept-like"/>
</dbReference>
<comment type="caution">
    <text evidence="2">The sequence shown here is derived from an EMBL/GenBank/DDBJ whole genome shotgun (WGS) entry which is preliminary data.</text>
</comment>
<proteinExistence type="predicted"/>
<dbReference type="GO" id="GO:0008800">
    <property type="term" value="F:beta-lactamase activity"/>
    <property type="evidence" value="ECO:0007669"/>
    <property type="project" value="InterPro"/>
</dbReference>
<dbReference type="Pfam" id="PF13354">
    <property type="entry name" value="Beta-lactamase2"/>
    <property type="match status" value="1"/>
</dbReference>
<dbReference type="STRING" id="36844.SAMN04488501_11269"/>
<organism evidence="2 3">
    <name type="scientific">Clostridium homopropionicum DSM 5847</name>
    <dbReference type="NCBI Taxonomy" id="1121318"/>
    <lineage>
        <taxon>Bacteria</taxon>
        <taxon>Bacillati</taxon>
        <taxon>Bacillota</taxon>
        <taxon>Clostridia</taxon>
        <taxon>Eubacteriales</taxon>
        <taxon>Clostridiaceae</taxon>
        <taxon>Clostridium</taxon>
    </lineage>
</organism>
<reference evidence="3" key="1">
    <citation type="submission" date="2015-08" db="EMBL/GenBank/DDBJ databases">
        <title>Genome sequence of the strict anaerobe Clostridium homopropionicum LuHBu1 (DSM 5847T).</title>
        <authorList>
            <person name="Poehlein A."/>
            <person name="Beck M."/>
            <person name="Schiel-Bengelsdorf B."/>
            <person name="Bengelsdorf F.R."/>
            <person name="Daniel R."/>
            <person name="Duerre P."/>
        </authorList>
    </citation>
    <scope>NUCLEOTIDE SEQUENCE [LARGE SCALE GENOMIC DNA]</scope>
    <source>
        <strain evidence="3">DSM 5847</strain>
    </source>
</reference>